<evidence type="ECO:0000313" key="2">
    <source>
        <dbReference type="Proteomes" id="UP000628017"/>
    </source>
</evidence>
<accession>A0A916R0E8</accession>
<sequence length="87" mass="9564">MGINCLTDLGIKTYLLDMEEFIREIEAYANAVGKRPGTVVQDAKCGGGRTWARWKLGDSSPTLAIVDRIRAYMSVNQPNSSQKEDAA</sequence>
<comment type="caution">
    <text evidence="1">The sequence shown here is derived from an EMBL/GenBank/DDBJ whole genome shotgun (WGS) entry which is preliminary data.</text>
</comment>
<gene>
    <name evidence="1" type="ORF">GCM10011498_26230</name>
</gene>
<proteinExistence type="predicted"/>
<evidence type="ECO:0000313" key="1">
    <source>
        <dbReference type="EMBL" id="GGA24024.1"/>
    </source>
</evidence>
<dbReference type="Proteomes" id="UP000628017">
    <property type="component" value="Unassembled WGS sequence"/>
</dbReference>
<organism evidence="1 2">
    <name type="scientific">Neptunicoccus cionae</name>
    <dbReference type="NCBI Taxonomy" id="2035344"/>
    <lineage>
        <taxon>Bacteria</taxon>
        <taxon>Pseudomonadati</taxon>
        <taxon>Pseudomonadota</taxon>
        <taxon>Alphaproteobacteria</taxon>
        <taxon>Rhodobacterales</taxon>
        <taxon>Paracoccaceae</taxon>
        <taxon>Neptunicoccus</taxon>
    </lineage>
</organism>
<name>A0A916R0E8_9RHOB</name>
<reference evidence="1" key="1">
    <citation type="journal article" date="2014" name="Int. J. Syst. Evol. Microbiol.">
        <title>Complete genome sequence of Corynebacterium casei LMG S-19264T (=DSM 44701T), isolated from a smear-ripened cheese.</title>
        <authorList>
            <consortium name="US DOE Joint Genome Institute (JGI-PGF)"/>
            <person name="Walter F."/>
            <person name="Albersmeier A."/>
            <person name="Kalinowski J."/>
            <person name="Ruckert C."/>
        </authorList>
    </citation>
    <scope>NUCLEOTIDE SEQUENCE</scope>
    <source>
        <strain evidence="1">CGMCC 1.15880</strain>
    </source>
</reference>
<keyword evidence="2" id="KW-1185">Reference proteome</keyword>
<dbReference type="AlphaFoldDB" id="A0A916R0E8"/>
<dbReference type="EMBL" id="BMKA01000003">
    <property type="protein sequence ID" value="GGA24024.1"/>
    <property type="molecule type" value="Genomic_DNA"/>
</dbReference>
<protein>
    <submittedName>
        <fullName evidence="1">Uncharacterized protein</fullName>
    </submittedName>
</protein>
<reference evidence="1" key="2">
    <citation type="submission" date="2020-09" db="EMBL/GenBank/DDBJ databases">
        <authorList>
            <person name="Sun Q."/>
            <person name="Zhou Y."/>
        </authorList>
    </citation>
    <scope>NUCLEOTIDE SEQUENCE</scope>
    <source>
        <strain evidence="1">CGMCC 1.15880</strain>
    </source>
</reference>